<protein>
    <recommendedName>
        <fullName evidence="5">NACHT domain-containing protein</fullName>
    </recommendedName>
</protein>
<keyword evidence="2" id="KW-1133">Transmembrane helix</keyword>
<feature type="transmembrane region" description="Helical" evidence="2">
    <location>
        <begin position="581"/>
        <end position="599"/>
    </location>
</feature>
<evidence type="ECO:0000313" key="3">
    <source>
        <dbReference type="EMBL" id="GIH21765.1"/>
    </source>
</evidence>
<evidence type="ECO:0000313" key="4">
    <source>
        <dbReference type="Proteomes" id="UP000640052"/>
    </source>
</evidence>
<feature type="region of interest" description="Disordered" evidence="1">
    <location>
        <begin position="673"/>
        <end position="703"/>
    </location>
</feature>
<evidence type="ECO:0000256" key="2">
    <source>
        <dbReference type="SAM" id="Phobius"/>
    </source>
</evidence>
<keyword evidence="4" id="KW-1185">Reference proteome</keyword>
<feature type="transmembrane region" description="Helical" evidence="2">
    <location>
        <begin position="611"/>
        <end position="632"/>
    </location>
</feature>
<sequence>MTSDGGSTKKLGRGGSNPKGVTRPDPAGVPPEFRPWAELSCRLYDELYATHPDRPGVNELAQATRYAGATISYVFSGRRTYSWQVCRAIVRALGGRPGEWKARWDATARRHRDEAKLRGLLPLPGFDQDGGPDSAPPDRAVGDWRSPGKPPIRRVSRWPARLGAVAFTAALEATLVMLAFTLPAPGSYLAGASAAALAALLGRWWLRRRADATHRQRLKLLRKVRERAGKDAARAEEHLYLIPRFTLLHEEGKKRGSRPELARTDTDVTDIRVLFEQGGDELTLLADAGLGKSAQLAKLATVLAEEAIAELEAEPGFAQRPLPVLLHLATYRGEEFADWIVAEVHRAYDDFPEQLVRGWLAEDLLLPILDGLDHVPAAHRRECAAQIARFRRSAAGLALSCRVRDVQLALTVDTALCAELARPSKTDVQEYLVANPGGLQPVHDALKADTKLWPLLQSPLMLDIIRLTYTGRSADDLRRPGRPAERRERIFDTYVAERLKGHPDPYRALGALTLLARKLGERDEQVLYLDRLNLDWLPPAARRAPRMATTGATTITIWALAICWMAVALRTGAVTGSLPDVALLACATIVVTLCQLLVGERVAEQQGKSRPGVAVAYNIPAILVGGVVLQRIDWGSQAVTLAVLVAAWGYISTLEGSFSTTLQPVERLRRRSSPSRCSCWSPPPPAASTRPPPGSSPASSPACTAWPAPTATAASPWSSTGAYGCRSPGWAACRCATCASWRTPSTASCSTAPAAASPSRTG</sequence>
<feature type="region of interest" description="Disordered" evidence="1">
    <location>
        <begin position="742"/>
        <end position="762"/>
    </location>
</feature>
<dbReference type="Gene3D" id="3.40.50.300">
    <property type="entry name" value="P-loop containing nucleotide triphosphate hydrolases"/>
    <property type="match status" value="1"/>
</dbReference>
<dbReference type="EMBL" id="BOOA01000001">
    <property type="protein sequence ID" value="GIH21765.1"/>
    <property type="molecule type" value="Genomic_DNA"/>
</dbReference>
<dbReference type="RefSeq" id="WP_204038644.1">
    <property type="nucleotide sequence ID" value="NZ_BOOA01000001.1"/>
</dbReference>
<feature type="transmembrane region" description="Helical" evidence="2">
    <location>
        <begin position="162"/>
        <end position="182"/>
    </location>
</feature>
<dbReference type="InterPro" id="IPR027417">
    <property type="entry name" value="P-loop_NTPase"/>
</dbReference>
<accession>A0A919Q6Y3</accession>
<feature type="transmembrane region" description="Helical" evidence="2">
    <location>
        <begin position="188"/>
        <end position="206"/>
    </location>
</feature>
<reference evidence="3" key="1">
    <citation type="submission" date="2021-01" db="EMBL/GenBank/DDBJ databases">
        <title>Whole genome shotgun sequence of Acrocarpospora phusangensis NBRC 108782.</title>
        <authorList>
            <person name="Komaki H."/>
            <person name="Tamura T."/>
        </authorList>
    </citation>
    <scope>NUCLEOTIDE SEQUENCE</scope>
    <source>
        <strain evidence="3">NBRC 108782</strain>
    </source>
</reference>
<dbReference type="AlphaFoldDB" id="A0A919Q6Y3"/>
<feature type="transmembrane region" description="Helical" evidence="2">
    <location>
        <begin position="638"/>
        <end position="662"/>
    </location>
</feature>
<keyword evidence="2" id="KW-0472">Membrane</keyword>
<feature type="region of interest" description="Disordered" evidence="1">
    <location>
        <begin position="1"/>
        <end position="31"/>
    </location>
</feature>
<organism evidence="3 4">
    <name type="scientific">Acrocarpospora phusangensis</name>
    <dbReference type="NCBI Taxonomy" id="1070424"/>
    <lineage>
        <taxon>Bacteria</taxon>
        <taxon>Bacillati</taxon>
        <taxon>Actinomycetota</taxon>
        <taxon>Actinomycetes</taxon>
        <taxon>Streptosporangiales</taxon>
        <taxon>Streptosporangiaceae</taxon>
        <taxon>Acrocarpospora</taxon>
    </lineage>
</organism>
<feature type="transmembrane region" description="Helical" evidence="2">
    <location>
        <begin position="547"/>
        <end position="569"/>
    </location>
</feature>
<proteinExistence type="predicted"/>
<feature type="compositionally biased region" description="Pro residues" evidence="1">
    <location>
        <begin position="681"/>
        <end position="695"/>
    </location>
</feature>
<comment type="caution">
    <text evidence="3">The sequence shown here is derived from an EMBL/GenBank/DDBJ whole genome shotgun (WGS) entry which is preliminary data.</text>
</comment>
<feature type="region of interest" description="Disordered" evidence="1">
    <location>
        <begin position="120"/>
        <end position="146"/>
    </location>
</feature>
<gene>
    <name evidence="3" type="ORF">Aph01nite_00750</name>
</gene>
<keyword evidence="2" id="KW-0812">Transmembrane</keyword>
<evidence type="ECO:0008006" key="5">
    <source>
        <dbReference type="Google" id="ProtNLM"/>
    </source>
</evidence>
<feature type="compositionally biased region" description="Low complexity" evidence="1">
    <location>
        <begin position="743"/>
        <end position="762"/>
    </location>
</feature>
<dbReference type="Proteomes" id="UP000640052">
    <property type="component" value="Unassembled WGS sequence"/>
</dbReference>
<evidence type="ECO:0000256" key="1">
    <source>
        <dbReference type="SAM" id="MobiDB-lite"/>
    </source>
</evidence>
<name>A0A919Q6Y3_9ACTN</name>